<dbReference type="KEGG" id="chu:CHU_2559"/>
<gene>
    <name evidence="1" type="ordered locus">CHU_2559</name>
</gene>
<accession>A0A6N4STN0</accession>
<evidence type="ECO:0000313" key="2">
    <source>
        <dbReference type="Proteomes" id="UP000001822"/>
    </source>
</evidence>
<dbReference type="EMBL" id="CP000383">
    <property type="protein sequence ID" value="ABG59812.1"/>
    <property type="molecule type" value="Genomic_DNA"/>
</dbReference>
<organism evidence="1 2">
    <name type="scientific">Cytophaga hutchinsonii (strain ATCC 33406 / DSM 1761 / CIP 103989 / NBRC 15051 / NCIMB 9469 / D465)</name>
    <dbReference type="NCBI Taxonomy" id="269798"/>
    <lineage>
        <taxon>Bacteria</taxon>
        <taxon>Pseudomonadati</taxon>
        <taxon>Bacteroidota</taxon>
        <taxon>Cytophagia</taxon>
        <taxon>Cytophagales</taxon>
        <taxon>Cytophagaceae</taxon>
        <taxon>Cytophaga</taxon>
    </lineage>
</organism>
<dbReference type="AlphaFoldDB" id="A0A6N4STN0"/>
<proteinExistence type="predicted"/>
<evidence type="ECO:0000313" key="1">
    <source>
        <dbReference type="EMBL" id="ABG59812.1"/>
    </source>
</evidence>
<sequence>MHMDNKHIFRSFNSKVGIKNSIGWFSTKITREMSWFFIVFISNARYKKQKDCRL</sequence>
<reference evidence="1 2" key="1">
    <citation type="journal article" date="2007" name="Appl. Environ. Microbiol.">
        <title>Genome sequence of the cellulolytic gliding bacterium Cytophaga hutchinsonii.</title>
        <authorList>
            <person name="Xie G."/>
            <person name="Bruce D.C."/>
            <person name="Challacombe J.F."/>
            <person name="Chertkov O."/>
            <person name="Detter J.C."/>
            <person name="Gilna P."/>
            <person name="Han C.S."/>
            <person name="Lucas S."/>
            <person name="Misra M."/>
            <person name="Myers G.L."/>
            <person name="Richardson P."/>
            <person name="Tapia R."/>
            <person name="Thayer N."/>
            <person name="Thompson L.S."/>
            <person name="Brettin T.S."/>
            <person name="Henrissat B."/>
            <person name="Wilson D.B."/>
            <person name="McBride M.J."/>
        </authorList>
    </citation>
    <scope>NUCLEOTIDE SEQUENCE [LARGE SCALE GENOMIC DNA]</scope>
    <source>
        <strain evidence="2">ATCC 33406 / DSM 1761 / CIP 103989 / NBRC 15051 / NCIMB 9469 / D465</strain>
    </source>
</reference>
<name>A0A6N4STN0_CYTH3</name>
<keyword evidence="2" id="KW-1185">Reference proteome</keyword>
<dbReference type="Proteomes" id="UP000001822">
    <property type="component" value="Chromosome"/>
</dbReference>
<protein>
    <submittedName>
        <fullName evidence="1">Uncharacterized protein</fullName>
    </submittedName>
</protein>